<evidence type="ECO:0000256" key="1">
    <source>
        <dbReference type="SAM" id="Phobius"/>
    </source>
</evidence>
<evidence type="ECO:0008006" key="4">
    <source>
        <dbReference type="Google" id="ProtNLM"/>
    </source>
</evidence>
<dbReference type="InterPro" id="IPR046660">
    <property type="entry name" value="DUF6769"/>
</dbReference>
<keyword evidence="1" id="KW-1133">Transmembrane helix</keyword>
<keyword evidence="1" id="KW-0472">Membrane</keyword>
<dbReference type="AlphaFoldDB" id="A0A412YKC6"/>
<comment type="caution">
    <text evidence="2">The sequence shown here is derived from an EMBL/GenBank/DDBJ whole genome shotgun (WGS) entry which is preliminary data.</text>
</comment>
<evidence type="ECO:0000313" key="2">
    <source>
        <dbReference type="EMBL" id="RGV57850.1"/>
    </source>
</evidence>
<organism evidence="2 3">
    <name type="scientific">Bacteroides fragilis</name>
    <dbReference type="NCBI Taxonomy" id="817"/>
    <lineage>
        <taxon>Bacteria</taxon>
        <taxon>Pseudomonadati</taxon>
        <taxon>Bacteroidota</taxon>
        <taxon>Bacteroidia</taxon>
        <taxon>Bacteroidales</taxon>
        <taxon>Bacteroidaceae</taxon>
        <taxon>Bacteroides</taxon>
    </lineage>
</organism>
<sequence>MQRNSSIFAIKPRKQYMKRILSIYPLVIATLFIIVFSAIPHHHHKEVLCMVMELCEQDNTYNDDHTDHGTDQDIHHQNICVPNVDYISSSGMTKSSLDSGNGMLLHLPILFLLADILTLNLNTSELETIYDEYVVSYTSVVLGESCGLRAPPFKASHCVA</sequence>
<name>A0A412YKC6_BACFG</name>
<proteinExistence type="predicted"/>
<reference evidence="2 3" key="1">
    <citation type="submission" date="2018-08" db="EMBL/GenBank/DDBJ databases">
        <title>A genome reference for cultivated species of the human gut microbiota.</title>
        <authorList>
            <person name="Zou Y."/>
            <person name="Xue W."/>
            <person name="Luo G."/>
        </authorList>
    </citation>
    <scope>NUCLEOTIDE SEQUENCE [LARGE SCALE GENOMIC DNA]</scope>
    <source>
        <strain evidence="2 3">AF14-26</strain>
    </source>
</reference>
<gene>
    <name evidence="2" type="ORF">DWW08_05645</name>
</gene>
<feature type="transmembrane region" description="Helical" evidence="1">
    <location>
        <begin position="21"/>
        <end position="39"/>
    </location>
</feature>
<dbReference type="Pfam" id="PF20558">
    <property type="entry name" value="DUF6769"/>
    <property type="match status" value="1"/>
</dbReference>
<evidence type="ECO:0000313" key="3">
    <source>
        <dbReference type="Proteomes" id="UP000286270"/>
    </source>
</evidence>
<dbReference type="EMBL" id="QRZH01000003">
    <property type="protein sequence ID" value="RGV57850.1"/>
    <property type="molecule type" value="Genomic_DNA"/>
</dbReference>
<protein>
    <recommendedName>
        <fullName evidence="4">Transmembrane protein</fullName>
    </recommendedName>
</protein>
<dbReference type="Proteomes" id="UP000286270">
    <property type="component" value="Unassembled WGS sequence"/>
</dbReference>
<accession>A0A412YKC6</accession>
<keyword evidence="1" id="KW-0812">Transmembrane</keyword>